<evidence type="ECO:0000313" key="4">
    <source>
        <dbReference type="Proteomes" id="UP001044222"/>
    </source>
</evidence>
<organism evidence="3 4">
    <name type="scientific">Anguilla anguilla</name>
    <name type="common">European freshwater eel</name>
    <name type="synonym">Muraena anguilla</name>
    <dbReference type="NCBI Taxonomy" id="7936"/>
    <lineage>
        <taxon>Eukaryota</taxon>
        <taxon>Metazoa</taxon>
        <taxon>Chordata</taxon>
        <taxon>Craniata</taxon>
        <taxon>Vertebrata</taxon>
        <taxon>Euteleostomi</taxon>
        <taxon>Actinopterygii</taxon>
        <taxon>Neopterygii</taxon>
        <taxon>Teleostei</taxon>
        <taxon>Anguilliformes</taxon>
        <taxon>Anguillidae</taxon>
        <taxon>Anguilla</taxon>
    </lineage>
</organism>
<name>A0A9D3S4L1_ANGAN</name>
<accession>A0A9D3S4L1</accession>
<sequence length="176" mass="18950">MSGSTVTRWVISDDGSHLIRREEVEAAIPKGVESQMVQVKEENFDRPVTNISTSSSLSTNKKNAVPAQLPVSYPCAYCDICFTASHYLEKHVKRSHRKQYLEMLRSRNITFSKTPASTSATLIKTPASTSATFSKAPISTAASFNKAPISTAASFNKAPISTAATFSKTPASTAAT</sequence>
<protein>
    <recommendedName>
        <fullName evidence="2">C2H2-type domain-containing protein</fullName>
    </recommendedName>
</protein>
<feature type="domain" description="C2H2-type" evidence="2">
    <location>
        <begin position="73"/>
        <end position="101"/>
    </location>
</feature>
<dbReference type="EMBL" id="JAFIRN010000002">
    <property type="protein sequence ID" value="KAG5854655.1"/>
    <property type="molecule type" value="Genomic_DNA"/>
</dbReference>
<dbReference type="Gene3D" id="3.30.160.60">
    <property type="entry name" value="Classic Zinc Finger"/>
    <property type="match status" value="1"/>
</dbReference>
<reference evidence="3" key="1">
    <citation type="submission" date="2021-01" db="EMBL/GenBank/DDBJ databases">
        <title>A chromosome-scale assembly of European eel, Anguilla anguilla.</title>
        <authorList>
            <person name="Henkel C."/>
            <person name="Jong-Raadsen S.A."/>
            <person name="Dufour S."/>
            <person name="Weltzien F.-A."/>
            <person name="Palstra A.P."/>
            <person name="Pelster B."/>
            <person name="Spaink H.P."/>
            <person name="Van Den Thillart G.E."/>
            <person name="Jansen H."/>
            <person name="Zahm M."/>
            <person name="Klopp C."/>
            <person name="Cedric C."/>
            <person name="Louis A."/>
            <person name="Berthelot C."/>
            <person name="Parey E."/>
            <person name="Roest Crollius H."/>
            <person name="Montfort J."/>
            <person name="Robinson-Rechavi M."/>
            <person name="Bucao C."/>
            <person name="Bouchez O."/>
            <person name="Gislard M."/>
            <person name="Lluch J."/>
            <person name="Milhes M."/>
            <person name="Lampietro C."/>
            <person name="Lopez Roques C."/>
            <person name="Donnadieu C."/>
            <person name="Braasch I."/>
            <person name="Desvignes T."/>
            <person name="Postlethwait J."/>
            <person name="Bobe J."/>
            <person name="Guiguen Y."/>
            <person name="Dirks R."/>
        </authorList>
    </citation>
    <scope>NUCLEOTIDE SEQUENCE</scope>
    <source>
        <strain evidence="3">Tag_6206</strain>
        <tissue evidence="3">Liver</tissue>
    </source>
</reference>
<evidence type="ECO:0000259" key="2">
    <source>
        <dbReference type="PROSITE" id="PS50157"/>
    </source>
</evidence>
<proteinExistence type="predicted"/>
<gene>
    <name evidence="3" type="ORF">ANANG_G00040110</name>
</gene>
<keyword evidence="1" id="KW-0863">Zinc-finger</keyword>
<keyword evidence="1" id="KW-0862">Zinc</keyword>
<dbReference type="Proteomes" id="UP001044222">
    <property type="component" value="Unassembled WGS sequence"/>
</dbReference>
<dbReference type="PROSITE" id="PS00028">
    <property type="entry name" value="ZINC_FINGER_C2H2_1"/>
    <property type="match status" value="1"/>
</dbReference>
<keyword evidence="1" id="KW-0479">Metal-binding</keyword>
<evidence type="ECO:0000313" key="3">
    <source>
        <dbReference type="EMBL" id="KAG5854655.1"/>
    </source>
</evidence>
<keyword evidence="4" id="KW-1185">Reference proteome</keyword>
<dbReference type="AlphaFoldDB" id="A0A9D3S4L1"/>
<dbReference type="PROSITE" id="PS50157">
    <property type="entry name" value="ZINC_FINGER_C2H2_2"/>
    <property type="match status" value="1"/>
</dbReference>
<comment type="caution">
    <text evidence="3">The sequence shown here is derived from an EMBL/GenBank/DDBJ whole genome shotgun (WGS) entry which is preliminary data.</text>
</comment>
<evidence type="ECO:0000256" key="1">
    <source>
        <dbReference type="PROSITE-ProRule" id="PRU00042"/>
    </source>
</evidence>
<dbReference type="InterPro" id="IPR013087">
    <property type="entry name" value="Znf_C2H2_type"/>
</dbReference>
<dbReference type="GO" id="GO:0008270">
    <property type="term" value="F:zinc ion binding"/>
    <property type="evidence" value="ECO:0007669"/>
    <property type="project" value="UniProtKB-KW"/>
</dbReference>